<evidence type="ECO:0000256" key="1">
    <source>
        <dbReference type="ARBA" id="ARBA00004370"/>
    </source>
</evidence>
<proteinExistence type="predicted"/>
<dbReference type="GO" id="GO:0016020">
    <property type="term" value="C:membrane"/>
    <property type="evidence" value="ECO:0007669"/>
    <property type="project" value="UniProtKB-SubCell"/>
</dbReference>
<dbReference type="InterPro" id="IPR005828">
    <property type="entry name" value="MFS_sugar_transport-like"/>
</dbReference>
<comment type="subcellular location">
    <subcellularLocation>
        <location evidence="1">Membrane</location>
    </subcellularLocation>
</comment>
<evidence type="ECO:0000256" key="3">
    <source>
        <dbReference type="ARBA" id="ARBA00022989"/>
    </source>
</evidence>
<gene>
    <name evidence="6" type="ORF">FMAN_00027</name>
</gene>
<dbReference type="GO" id="GO:0022857">
    <property type="term" value="F:transmembrane transporter activity"/>
    <property type="evidence" value="ECO:0007669"/>
    <property type="project" value="InterPro"/>
</dbReference>
<dbReference type="Pfam" id="PF00083">
    <property type="entry name" value="Sugar_tr"/>
    <property type="match status" value="1"/>
</dbReference>
<dbReference type="AlphaFoldDB" id="A0A1L7U5X5"/>
<dbReference type="VEuPathDB" id="FungiDB:FMAN_00027"/>
<protein>
    <submittedName>
        <fullName evidence="6">Uncharacterized protein</fullName>
    </submittedName>
</protein>
<dbReference type="Gene3D" id="1.20.1250.20">
    <property type="entry name" value="MFS general substrate transporter like domains"/>
    <property type="match status" value="1"/>
</dbReference>
<keyword evidence="2 5" id="KW-0812">Transmembrane</keyword>
<dbReference type="EMBL" id="FCQH01000013">
    <property type="protein sequence ID" value="CVL02506.1"/>
    <property type="molecule type" value="Genomic_DNA"/>
</dbReference>
<evidence type="ECO:0000256" key="5">
    <source>
        <dbReference type="SAM" id="Phobius"/>
    </source>
</evidence>
<keyword evidence="4 5" id="KW-0472">Membrane</keyword>
<name>A0A1L7U5X5_FUSMA</name>
<evidence type="ECO:0000313" key="6">
    <source>
        <dbReference type="EMBL" id="CVL02506.1"/>
    </source>
</evidence>
<reference evidence="7" key="1">
    <citation type="journal article" date="2016" name="Genome Biol. Evol.">
        <title>Comparative 'omics' of the Fusarium fujikuroi species complex highlights differences in genetic potential and metabolite synthesis.</title>
        <authorList>
            <person name="Niehaus E.-M."/>
            <person name="Muensterkoetter M."/>
            <person name="Proctor R.H."/>
            <person name="Brown D.W."/>
            <person name="Sharon A."/>
            <person name="Idan Y."/>
            <person name="Oren-Young L."/>
            <person name="Sieber C.M."/>
            <person name="Novak O."/>
            <person name="Pencik A."/>
            <person name="Tarkowska D."/>
            <person name="Hromadova K."/>
            <person name="Freeman S."/>
            <person name="Maymon M."/>
            <person name="Elazar M."/>
            <person name="Youssef S.A."/>
            <person name="El-Shabrawy E.S.M."/>
            <person name="Shalaby A.B.A."/>
            <person name="Houterman P."/>
            <person name="Brock N.L."/>
            <person name="Burkhardt I."/>
            <person name="Tsavkelova E.A."/>
            <person name="Dickschat J.S."/>
            <person name="Galuszka P."/>
            <person name="Gueldener U."/>
            <person name="Tudzynski B."/>
        </authorList>
    </citation>
    <scope>NUCLEOTIDE SEQUENCE [LARGE SCALE GENOMIC DNA]</scope>
    <source>
        <strain evidence="7">MRC7560</strain>
    </source>
</reference>
<keyword evidence="3 5" id="KW-1133">Transmembrane helix</keyword>
<feature type="transmembrane region" description="Helical" evidence="5">
    <location>
        <begin position="12"/>
        <end position="31"/>
    </location>
</feature>
<dbReference type="RefSeq" id="XP_041687569.1">
    <property type="nucleotide sequence ID" value="XM_041821828.1"/>
</dbReference>
<dbReference type="GeneID" id="65079300"/>
<keyword evidence="7" id="KW-1185">Reference proteome</keyword>
<feature type="transmembrane region" description="Helical" evidence="5">
    <location>
        <begin position="37"/>
        <end position="62"/>
    </location>
</feature>
<evidence type="ECO:0000256" key="4">
    <source>
        <dbReference type="ARBA" id="ARBA00023136"/>
    </source>
</evidence>
<sequence>MPNFGRRTIYRTGLAGMLIIQLVIGGLGFSLSHSTKMVIGILLIICTLVNTIFMGATCYPIVAETPSGRLRYKTIAIGRFCYNIAGLIPESKGRLFGELDLLFEQRVPARKFETTSVDEFAHSAVYQKTLDEKEAAFAAVPEHKD</sequence>
<dbReference type="Proteomes" id="UP000184255">
    <property type="component" value="Unassembled WGS sequence"/>
</dbReference>
<evidence type="ECO:0000313" key="7">
    <source>
        <dbReference type="Proteomes" id="UP000184255"/>
    </source>
</evidence>
<organism evidence="6 7">
    <name type="scientific">Fusarium mangiferae</name>
    <name type="common">Mango malformation disease fungus</name>
    <dbReference type="NCBI Taxonomy" id="192010"/>
    <lineage>
        <taxon>Eukaryota</taxon>
        <taxon>Fungi</taxon>
        <taxon>Dikarya</taxon>
        <taxon>Ascomycota</taxon>
        <taxon>Pezizomycotina</taxon>
        <taxon>Sordariomycetes</taxon>
        <taxon>Hypocreomycetidae</taxon>
        <taxon>Hypocreales</taxon>
        <taxon>Nectriaceae</taxon>
        <taxon>Fusarium</taxon>
        <taxon>Fusarium fujikuroi species complex</taxon>
    </lineage>
</organism>
<comment type="caution">
    <text evidence="6">The sequence shown here is derived from an EMBL/GenBank/DDBJ whole genome shotgun (WGS) entry which is preliminary data.</text>
</comment>
<dbReference type="InterPro" id="IPR036259">
    <property type="entry name" value="MFS_trans_sf"/>
</dbReference>
<evidence type="ECO:0000256" key="2">
    <source>
        <dbReference type="ARBA" id="ARBA00022692"/>
    </source>
</evidence>
<accession>A0A1L7U5X5</accession>